<organism evidence="1">
    <name type="scientific">Bradyrhizobium septentrionale</name>
    <dbReference type="NCBI Taxonomy" id="1404411"/>
    <lineage>
        <taxon>Bacteria</taxon>
        <taxon>Pseudomonadati</taxon>
        <taxon>Pseudomonadota</taxon>
        <taxon>Alphaproteobacteria</taxon>
        <taxon>Hyphomicrobiales</taxon>
        <taxon>Nitrobacteraceae</taxon>
        <taxon>Bradyrhizobium</taxon>
    </lineage>
</organism>
<dbReference type="RefSeq" id="WP_166204171.1">
    <property type="nucleotide sequence ID" value="NZ_CP088285.1"/>
</dbReference>
<reference evidence="1" key="1">
    <citation type="submission" date="2020-06" db="EMBL/GenBank/DDBJ databases">
        <title>Whole Genome Sequence of Bradyrhizobium sp. Strain 1S1.</title>
        <authorList>
            <person name="Bromfield E.S.P."/>
            <person name="Cloutier S."/>
        </authorList>
    </citation>
    <scope>NUCLEOTIDE SEQUENCE [LARGE SCALE GENOMIC DNA]</scope>
    <source>
        <strain evidence="1">1S1</strain>
    </source>
</reference>
<comment type="caution">
    <text evidence="1">The sequence shown here is derived from an EMBL/GenBank/DDBJ whole genome shotgun (WGS) entry which is preliminary data.</text>
</comment>
<evidence type="ECO:0008006" key="2">
    <source>
        <dbReference type="Google" id="ProtNLM"/>
    </source>
</evidence>
<evidence type="ECO:0000313" key="1">
    <source>
        <dbReference type="EMBL" id="NVI44717.1"/>
    </source>
</evidence>
<gene>
    <name evidence="1" type="ORF">HAP48_017535</name>
</gene>
<accession>A0A973VZI3</accession>
<sequence length="132" mass="14525">MRAQFFDRQDATNPLNETVVDGSPALRRIINDTRQRQPFLSELVGTNDRKLLLGLGSGDGCVQFSSTDGAPPYLMAVGTIEHEGGGTQEFLMGDTSTPMPRRYCLPMEKVAEIAVAFLETGERSSSVEWEEI</sequence>
<dbReference type="Pfam" id="PF14430">
    <property type="entry name" value="Imm1"/>
    <property type="match status" value="1"/>
</dbReference>
<protein>
    <recommendedName>
        <fullName evidence="2">Immunity protein Imm1</fullName>
    </recommendedName>
</protein>
<name>A0A973VZI3_9BRAD</name>
<dbReference type="EMBL" id="JAAOLE020000001">
    <property type="protein sequence ID" value="NVI44717.1"/>
    <property type="molecule type" value="Genomic_DNA"/>
</dbReference>
<dbReference type="InterPro" id="IPR025680">
    <property type="entry name" value="DddI"/>
</dbReference>
<dbReference type="AlphaFoldDB" id="A0A973VZI3"/>
<proteinExistence type="predicted"/>